<comment type="subunit">
    <text evidence="3">Hexamer of two alpha, two beta, and two delta chains.</text>
</comment>
<dbReference type="HOGENOM" id="CLU_148675_0_0_9"/>
<dbReference type="Pfam" id="PF03139">
    <property type="entry name" value="AnfG_VnfG"/>
    <property type="match status" value="1"/>
</dbReference>
<keyword evidence="9" id="KW-0408">Iron</keyword>
<dbReference type="InterPro" id="IPR004349">
    <property type="entry name" value="V/Nase_d_su"/>
</dbReference>
<evidence type="ECO:0000256" key="13">
    <source>
        <dbReference type="ARBA" id="ARBA00047967"/>
    </source>
</evidence>
<keyword evidence="5" id="KW-0479">Metal-binding</keyword>
<evidence type="ECO:0000313" key="15">
    <source>
        <dbReference type="Proteomes" id="UP000001551"/>
    </source>
</evidence>
<dbReference type="AlphaFoldDB" id="E6U4U0"/>
<evidence type="ECO:0000313" key="14">
    <source>
        <dbReference type="EMBL" id="ADU27825.1"/>
    </source>
</evidence>
<keyword evidence="8" id="KW-0560">Oxidoreductase</keyword>
<keyword evidence="6" id="KW-0547">Nucleotide-binding</keyword>
<dbReference type="GO" id="GO:0051536">
    <property type="term" value="F:iron-sulfur cluster binding"/>
    <property type="evidence" value="ECO:0007669"/>
    <property type="project" value="UniProtKB-KW"/>
</dbReference>
<evidence type="ECO:0000256" key="8">
    <source>
        <dbReference type="ARBA" id="ARBA00023002"/>
    </source>
</evidence>
<comment type="cofactor">
    <cofactor evidence="1">
        <name>iron-sulfur cluster</name>
        <dbReference type="ChEBI" id="CHEBI:30408"/>
    </cofactor>
</comment>
<name>E6U4U0_ETHHY</name>
<evidence type="ECO:0000256" key="3">
    <source>
        <dbReference type="ARBA" id="ARBA00011515"/>
    </source>
</evidence>
<evidence type="ECO:0000256" key="12">
    <source>
        <dbReference type="ARBA" id="ARBA00030899"/>
    </source>
</evidence>
<dbReference type="EC" id="1.18.6.1" evidence="4"/>
<comment type="catalytic activity">
    <reaction evidence="13">
        <text>N2 + 8 reduced [2Fe-2S]-[ferredoxin] + 16 ATP + 16 H2O = H2 + 8 oxidized [2Fe-2S]-[ferredoxin] + 2 NH4(+) + 16 ADP + 16 phosphate + 6 H(+)</text>
        <dbReference type="Rhea" id="RHEA:21448"/>
        <dbReference type="Rhea" id="RHEA-COMP:10000"/>
        <dbReference type="Rhea" id="RHEA-COMP:10001"/>
        <dbReference type="ChEBI" id="CHEBI:15377"/>
        <dbReference type="ChEBI" id="CHEBI:15378"/>
        <dbReference type="ChEBI" id="CHEBI:17997"/>
        <dbReference type="ChEBI" id="CHEBI:18276"/>
        <dbReference type="ChEBI" id="CHEBI:28938"/>
        <dbReference type="ChEBI" id="CHEBI:30616"/>
        <dbReference type="ChEBI" id="CHEBI:33737"/>
        <dbReference type="ChEBI" id="CHEBI:33738"/>
        <dbReference type="ChEBI" id="CHEBI:43474"/>
        <dbReference type="ChEBI" id="CHEBI:456216"/>
        <dbReference type="EC" id="1.18.6.1"/>
    </reaction>
</comment>
<evidence type="ECO:0000256" key="6">
    <source>
        <dbReference type="ARBA" id="ARBA00022741"/>
    </source>
</evidence>
<comment type="function">
    <text evidence="2">The key enzymatic reactions in nitrogen fixation are catalyzed by the nitrogenase complex, which has 2 components: the iron protein (component 2) and a component 1 which is either a molybdenum-iron protein, a vanadium-iron, or an iron-iron protein.</text>
</comment>
<dbReference type="GO" id="GO:0046872">
    <property type="term" value="F:metal ion binding"/>
    <property type="evidence" value="ECO:0007669"/>
    <property type="project" value="UniProtKB-KW"/>
</dbReference>
<evidence type="ECO:0000256" key="7">
    <source>
        <dbReference type="ARBA" id="ARBA00022840"/>
    </source>
</evidence>
<dbReference type="KEGG" id="eha:Ethha_2313"/>
<evidence type="ECO:0000256" key="9">
    <source>
        <dbReference type="ARBA" id="ARBA00023004"/>
    </source>
</evidence>
<gene>
    <name evidence="14" type="ordered locus">Ethha_2313</name>
</gene>
<accession>E6U4U0</accession>
<dbReference type="RefSeq" id="WP_013486173.1">
    <property type="nucleotide sequence ID" value="NC_014828.1"/>
</dbReference>
<organism evidence="14 15">
    <name type="scientific">Ethanoligenens harbinense (strain DSM 18485 / JCM 12961 / CGMCC 1.5033 / YUAN-3)</name>
    <dbReference type="NCBI Taxonomy" id="663278"/>
    <lineage>
        <taxon>Bacteria</taxon>
        <taxon>Bacillati</taxon>
        <taxon>Bacillota</taxon>
        <taxon>Clostridia</taxon>
        <taxon>Eubacteriales</taxon>
        <taxon>Oscillospiraceae</taxon>
        <taxon>Ethanoligenens</taxon>
    </lineage>
</organism>
<evidence type="ECO:0000256" key="1">
    <source>
        <dbReference type="ARBA" id="ARBA00001915"/>
    </source>
</evidence>
<evidence type="ECO:0000256" key="11">
    <source>
        <dbReference type="ARBA" id="ARBA00023231"/>
    </source>
</evidence>
<dbReference type="GO" id="GO:0005524">
    <property type="term" value="F:ATP binding"/>
    <property type="evidence" value="ECO:0007669"/>
    <property type="project" value="UniProtKB-KW"/>
</dbReference>
<keyword evidence="11" id="KW-0535">Nitrogen fixation</keyword>
<evidence type="ECO:0000256" key="2">
    <source>
        <dbReference type="ARBA" id="ARBA00004064"/>
    </source>
</evidence>
<protein>
    <recommendedName>
        <fullName evidence="4">nitrogenase</fullName>
        <ecNumber evidence="4">1.18.6.1</ecNumber>
    </recommendedName>
    <alternativeName>
        <fullName evidence="12">Nitrogenase component I</fullName>
    </alternativeName>
</protein>
<evidence type="ECO:0000256" key="5">
    <source>
        <dbReference type="ARBA" id="ARBA00022723"/>
    </source>
</evidence>
<keyword evidence="7" id="KW-0067">ATP-binding</keyword>
<evidence type="ECO:0000256" key="10">
    <source>
        <dbReference type="ARBA" id="ARBA00023014"/>
    </source>
</evidence>
<proteinExistence type="predicted"/>
<dbReference type="GO" id="GO:0016163">
    <property type="term" value="F:nitrogenase activity"/>
    <property type="evidence" value="ECO:0007669"/>
    <property type="project" value="UniProtKB-EC"/>
</dbReference>
<evidence type="ECO:0000256" key="4">
    <source>
        <dbReference type="ARBA" id="ARBA00012773"/>
    </source>
</evidence>
<sequence length="112" mass="13369">MSEKTEQLFLYLQERCLFQFHSRSWDREENIHVTCEDLVKLLTGEKVLRETPEDRCHYADAVLLAEQVKEKFPWMLKLSDDERRDVIQGAFEKLMDVTVTNSRNAELNNENY</sequence>
<dbReference type="STRING" id="663278.Ethha_2313"/>
<dbReference type="EMBL" id="CP002400">
    <property type="protein sequence ID" value="ADU27825.1"/>
    <property type="molecule type" value="Genomic_DNA"/>
</dbReference>
<dbReference type="eggNOG" id="ENOG5031CI6">
    <property type="taxonomic scope" value="Bacteria"/>
</dbReference>
<reference evidence="14 15" key="1">
    <citation type="submission" date="2010-12" db="EMBL/GenBank/DDBJ databases">
        <title>Complete sequence of Ethanoligenens harbinense YUAN-3.</title>
        <authorList>
            <person name="Lucas S."/>
            <person name="Copeland A."/>
            <person name="Lapidus A."/>
            <person name="Cheng J.-F."/>
            <person name="Bruce D."/>
            <person name="Goodwin L."/>
            <person name="Pitluck S."/>
            <person name="Chertkov O."/>
            <person name="Misra M."/>
            <person name="Detter J.C."/>
            <person name="Han C."/>
            <person name="Tapia R."/>
            <person name="Land M."/>
            <person name="Hauser L."/>
            <person name="Jeffries C."/>
            <person name="Kyrpides N."/>
            <person name="Ivanova N."/>
            <person name="Mikhailova N."/>
            <person name="Wang A."/>
            <person name="Mouttaki H."/>
            <person name="He Z."/>
            <person name="Zhou J."/>
            <person name="Hemme C.L."/>
            <person name="Woyke T."/>
        </authorList>
    </citation>
    <scope>NUCLEOTIDE SEQUENCE [LARGE SCALE GENOMIC DNA]</scope>
    <source>
        <strain evidence="15">DSM 18485 / JCM 12961 / CGMCC 1.5033 / YUAN-3</strain>
    </source>
</reference>
<dbReference type="Proteomes" id="UP000001551">
    <property type="component" value="Chromosome"/>
</dbReference>
<keyword evidence="10" id="KW-0411">Iron-sulfur</keyword>
<keyword evidence="15" id="KW-1185">Reference proteome</keyword>